<dbReference type="EMBL" id="JANPWB010000016">
    <property type="protein sequence ID" value="KAJ1084158.1"/>
    <property type="molecule type" value="Genomic_DNA"/>
</dbReference>
<proteinExistence type="predicted"/>
<gene>
    <name evidence="1" type="ORF">NDU88_004311</name>
</gene>
<reference evidence="1" key="1">
    <citation type="journal article" date="2022" name="bioRxiv">
        <title>Sequencing and chromosome-scale assembly of the giantPleurodeles waltlgenome.</title>
        <authorList>
            <person name="Brown T."/>
            <person name="Elewa A."/>
            <person name="Iarovenko S."/>
            <person name="Subramanian E."/>
            <person name="Araus A.J."/>
            <person name="Petzold A."/>
            <person name="Susuki M."/>
            <person name="Suzuki K.-i.T."/>
            <person name="Hayashi T."/>
            <person name="Toyoda A."/>
            <person name="Oliveira C."/>
            <person name="Osipova E."/>
            <person name="Leigh N.D."/>
            <person name="Simon A."/>
            <person name="Yun M.H."/>
        </authorList>
    </citation>
    <scope>NUCLEOTIDE SEQUENCE</scope>
    <source>
        <strain evidence="1">20211129_DDA</strain>
        <tissue evidence="1">Liver</tissue>
    </source>
</reference>
<accession>A0AAV7KZ49</accession>
<organism evidence="1 2">
    <name type="scientific">Pleurodeles waltl</name>
    <name type="common">Iberian ribbed newt</name>
    <dbReference type="NCBI Taxonomy" id="8319"/>
    <lineage>
        <taxon>Eukaryota</taxon>
        <taxon>Metazoa</taxon>
        <taxon>Chordata</taxon>
        <taxon>Craniata</taxon>
        <taxon>Vertebrata</taxon>
        <taxon>Euteleostomi</taxon>
        <taxon>Amphibia</taxon>
        <taxon>Batrachia</taxon>
        <taxon>Caudata</taxon>
        <taxon>Salamandroidea</taxon>
        <taxon>Salamandridae</taxon>
        <taxon>Pleurodelinae</taxon>
        <taxon>Pleurodeles</taxon>
    </lineage>
</organism>
<dbReference type="Proteomes" id="UP001066276">
    <property type="component" value="Chromosome 12"/>
</dbReference>
<evidence type="ECO:0000313" key="1">
    <source>
        <dbReference type="EMBL" id="KAJ1084158.1"/>
    </source>
</evidence>
<keyword evidence="2" id="KW-1185">Reference proteome</keyword>
<protein>
    <submittedName>
        <fullName evidence="1">Uncharacterized protein</fullName>
    </submittedName>
</protein>
<dbReference type="AlphaFoldDB" id="A0AAV7KZ49"/>
<sequence length="213" mass="22895">MSRGEKTCKGMACTLGSSFRWPVRGLLAKRGEQNSECSRYSHTLISFFFLAGSGCWSLLSVECRTWARTLPRAHVQGEVRSSVENANACLAPAVAGRRGRDISWAAAEGLCGRLFTRAPPSWCGAALSGVVAMCVWRRCRLSARAAADSPLAASGSRTCRTALKQTGGVALVNQSGSGGKPVGLSCFARVRACTQRALVCRWVCSGWCHYQVW</sequence>
<name>A0AAV7KZ49_PLEWA</name>
<evidence type="ECO:0000313" key="2">
    <source>
        <dbReference type="Proteomes" id="UP001066276"/>
    </source>
</evidence>
<comment type="caution">
    <text evidence="1">The sequence shown here is derived from an EMBL/GenBank/DDBJ whole genome shotgun (WGS) entry which is preliminary data.</text>
</comment>